<dbReference type="Gene3D" id="1.10.260.40">
    <property type="entry name" value="lambda repressor-like DNA-binding domains"/>
    <property type="match status" value="1"/>
</dbReference>
<reference evidence="4" key="1">
    <citation type="submission" date="2017-04" db="EMBL/GenBank/DDBJ databases">
        <title>Function of individual gut microbiota members based on whole genome sequencing of pure cultures obtained from chicken caecum.</title>
        <authorList>
            <person name="Medvecky M."/>
            <person name="Cejkova D."/>
            <person name="Polansky O."/>
            <person name="Karasova D."/>
            <person name="Kubasova T."/>
            <person name="Cizek A."/>
            <person name="Rychlik I."/>
        </authorList>
    </citation>
    <scope>NUCLEOTIDE SEQUENCE [LARGE SCALE GENOMIC DNA]</scope>
    <source>
        <strain evidence="4">An178</strain>
    </source>
</reference>
<feature type="domain" description="HTH cro/C1-type" evidence="2">
    <location>
        <begin position="7"/>
        <end position="66"/>
    </location>
</feature>
<dbReference type="SUPFAM" id="SSF47413">
    <property type="entry name" value="lambda repressor-like DNA-binding domains"/>
    <property type="match status" value="1"/>
</dbReference>
<dbReference type="Pfam" id="PF01381">
    <property type="entry name" value="HTH_3"/>
    <property type="match status" value="1"/>
</dbReference>
<proteinExistence type="predicted"/>
<keyword evidence="4" id="KW-1185">Reference proteome</keyword>
<dbReference type="SMART" id="SM00530">
    <property type="entry name" value="HTH_XRE"/>
    <property type="match status" value="1"/>
</dbReference>
<dbReference type="RefSeq" id="WP_087159037.1">
    <property type="nucleotide sequence ID" value="NZ_NFKM01000020.1"/>
</dbReference>
<evidence type="ECO:0000256" key="1">
    <source>
        <dbReference type="ARBA" id="ARBA00023125"/>
    </source>
</evidence>
<dbReference type="Proteomes" id="UP000195447">
    <property type="component" value="Unassembled WGS sequence"/>
</dbReference>
<dbReference type="InterPro" id="IPR001387">
    <property type="entry name" value="Cro/C1-type_HTH"/>
</dbReference>
<evidence type="ECO:0000313" key="3">
    <source>
        <dbReference type="EMBL" id="OUP57571.1"/>
    </source>
</evidence>
<keyword evidence="1" id="KW-0238">DNA-binding</keyword>
<accession>A0A1Y4LRH3</accession>
<dbReference type="PANTHER" id="PTHR46797">
    <property type="entry name" value="HTH-TYPE TRANSCRIPTIONAL REGULATOR"/>
    <property type="match status" value="1"/>
</dbReference>
<dbReference type="PROSITE" id="PS50943">
    <property type="entry name" value="HTH_CROC1"/>
    <property type="match status" value="1"/>
</dbReference>
<sequence>MNIGERIRYVRQFRGLTQEELAIKVGLGEGENGRTRISQYETGKRKPKEDMLEKISKALNVHSLYLSTKEKTTALDFAFSLLEWDIDNLPINIINEDGKHLIHIDNPIFEDFLRQWSEKQNDLADGKITKEEYIEWKINYGVPREK</sequence>
<organism evidence="3 4">
    <name type="scientific">Faecalitalea cylindroides</name>
    <dbReference type="NCBI Taxonomy" id="39483"/>
    <lineage>
        <taxon>Bacteria</taxon>
        <taxon>Bacillati</taxon>
        <taxon>Bacillota</taxon>
        <taxon>Erysipelotrichia</taxon>
        <taxon>Erysipelotrichales</taxon>
        <taxon>Erysipelotrichaceae</taxon>
        <taxon>Faecalitalea</taxon>
    </lineage>
</organism>
<name>A0A1Y4LRH3_9FIRM</name>
<dbReference type="EMBL" id="NFKM01000020">
    <property type="protein sequence ID" value="OUP57571.1"/>
    <property type="molecule type" value="Genomic_DNA"/>
</dbReference>
<dbReference type="GO" id="GO:0003700">
    <property type="term" value="F:DNA-binding transcription factor activity"/>
    <property type="evidence" value="ECO:0007669"/>
    <property type="project" value="TreeGrafter"/>
</dbReference>
<dbReference type="InterPro" id="IPR050807">
    <property type="entry name" value="TransReg_Diox_bact_type"/>
</dbReference>
<protein>
    <recommendedName>
        <fullName evidence="2">HTH cro/C1-type domain-containing protein</fullName>
    </recommendedName>
</protein>
<comment type="caution">
    <text evidence="3">The sequence shown here is derived from an EMBL/GenBank/DDBJ whole genome shotgun (WGS) entry which is preliminary data.</text>
</comment>
<gene>
    <name evidence="3" type="ORF">B5F14_08810</name>
</gene>
<dbReference type="PANTHER" id="PTHR46797:SF1">
    <property type="entry name" value="METHYLPHOSPHONATE SYNTHASE"/>
    <property type="match status" value="1"/>
</dbReference>
<dbReference type="InterPro" id="IPR010982">
    <property type="entry name" value="Lambda_DNA-bd_dom_sf"/>
</dbReference>
<dbReference type="GO" id="GO:0003677">
    <property type="term" value="F:DNA binding"/>
    <property type="evidence" value="ECO:0007669"/>
    <property type="project" value="UniProtKB-KW"/>
</dbReference>
<dbReference type="GO" id="GO:0005829">
    <property type="term" value="C:cytosol"/>
    <property type="evidence" value="ECO:0007669"/>
    <property type="project" value="TreeGrafter"/>
</dbReference>
<dbReference type="CDD" id="cd00093">
    <property type="entry name" value="HTH_XRE"/>
    <property type="match status" value="1"/>
</dbReference>
<evidence type="ECO:0000313" key="4">
    <source>
        <dbReference type="Proteomes" id="UP000195447"/>
    </source>
</evidence>
<dbReference type="AlphaFoldDB" id="A0A1Y4LRH3"/>
<evidence type="ECO:0000259" key="2">
    <source>
        <dbReference type="PROSITE" id="PS50943"/>
    </source>
</evidence>